<keyword evidence="3 5" id="KW-1133">Transmembrane helix</keyword>
<dbReference type="SMART" id="SM00752">
    <property type="entry name" value="HTTM"/>
    <property type="match status" value="1"/>
</dbReference>
<dbReference type="NCBIfam" id="TIGR04033">
    <property type="entry name" value="export_SdpB"/>
    <property type="match status" value="1"/>
</dbReference>
<feature type="transmembrane region" description="Helical" evidence="5">
    <location>
        <begin position="158"/>
        <end position="178"/>
    </location>
</feature>
<evidence type="ECO:0000256" key="2">
    <source>
        <dbReference type="ARBA" id="ARBA00022692"/>
    </source>
</evidence>
<evidence type="ECO:0000256" key="1">
    <source>
        <dbReference type="ARBA" id="ARBA00004127"/>
    </source>
</evidence>
<comment type="subcellular location">
    <subcellularLocation>
        <location evidence="1">Endomembrane system</location>
        <topology evidence="1">Multi-pass membrane protein</topology>
    </subcellularLocation>
</comment>
<feature type="transmembrane region" description="Helical" evidence="5">
    <location>
        <begin position="216"/>
        <end position="241"/>
    </location>
</feature>
<feature type="transmembrane region" description="Helical" evidence="5">
    <location>
        <begin position="21"/>
        <end position="39"/>
    </location>
</feature>
<dbReference type="InterPro" id="IPR011020">
    <property type="entry name" value="HTTM-like"/>
</dbReference>
<name>A0A235F8M1_9BACL</name>
<protein>
    <recommendedName>
        <fullName evidence="6">HTTM-like domain-containing protein</fullName>
    </recommendedName>
</protein>
<proteinExistence type="predicted"/>
<evidence type="ECO:0000313" key="7">
    <source>
        <dbReference type="EMBL" id="OYD57656.1"/>
    </source>
</evidence>
<sequence length="306" mass="34941">MFKSIEHLTNSWKKKNPWTNVYGLARSIIAFSSMLTLIVNKPELLFKPSSASTNFPICETGYSAFCFAQNDYFYLNIIRWVCVLILALVVIGWRPRVTGILHWYVAYSMQASLVVIDGGEQAASVIAFLLIPVTLTDSRKWHWQISEDRFNPGIHSKIIAYLSFFFIRLQVAIIYFHSTVAKLKNKEWIDGTAVYYYSREKTVGFNAFFDDITHSILASPMVVIPTWGTLLVQIVIFCALFAPKKYWKTIFIVAVTMHEIFALMLGLISFSIIMGGILILYLVPIDSVFSKLFARNKNKKLEEAVS</sequence>
<evidence type="ECO:0000259" key="6">
    <source>
        <dbReference type="SMART" id="SM00752"/>
    </source>
</evidence>
<feature type="transmembrane region" description="Helical" evidence="5">
    <location>
        <begin position="72"/>
        <end position="93"/>
    </location>
</feature>
<dbReference type="InterPro" id="IPR023894">
    <property type="entry name" value="Sporulation_SdpB"/>
</dbReference>
<dbReference type="OrthoDB" id="128729at2"/>
<evidence type="ECO:0000256" key="4">
    <source>
        <dbReference type="ARBA" id="ARBA00023136"/>
    </source>
</evidence>
<dbReference type="InterPro" id="IPR052964">
    <property type="entry name" value="Sporulation_signal_mat"/>
</dbReference>
<dbReference type="EMBL" id="NOII01000003">
    <property type="protein sequence ID" value="OYD57656.1"/>
    <property type="molecule type" value="Genomic_DNA"/>
</dbReference>
<dbReference type="PANTHER" id="PTHR39535:SF2">
    <property type="entry name" value="HTTM DOMAIN-CONTAINING PROTEIN"/>
    <property type="match status" value="1"/>
</dbReference>
<evidence type="ECO:0000256" key="3">
    <source>
        <dbReference type="ARBA" id="ARBA00022989"/>
    </source>
</evidence>
<gene>
    <name evidence="7" type="ORF">CGZ90_13405</name>
</gene>
<dbReference type="RefSeq" id="WP_094253007.1">
    <property type="nucleotide sequence ID" value="NZ_JBHLXL010000001.1"/>
</dbReference>
<feature type="transmembrane region" description="Helical" evidence="5">
    <location>
        <begin position="261"/>
        <end position="283"/>
    </location>
</feature>
<dbReference type="GO" id="GO:0012505">
    <property type="term" value="C:endomembrane system"/>
    <property type="evidence" value="ECO:0007669"/>
    <property type="project" value="UniProtKB-SubCell"/>
</dbReference>
<keyword evidence="2 5" id="KW-0812">Transmembrane</keyword>
<evidence type="ECO:0000256" key="5">
    <source>
        <dbReference type="SAM" id="Phobius"/>
    </source>
</evidence>
<accession>A0A235F8M1</accession>
<dbReference type="AlphaFoldDB" id="A0A235F8M1"/>
<evidence type="ECO:0000313" key="8">
    <source>
        <dbReference type="Proteomes" id="UP000215059"/>
    </source>
</evidence>
<feature type="domain" description="HTTM-like" evidence="6">
    <location>
        <begin position="14"/>
        <end position="286"/>
    </location>
</feature>
<keyword evidence="8" id="KW-1185">Reference proteome</keyword>
<comment type="caution">
    <text evidence="7">The sequence shown here is derived from an EMBL/GenBank/DDBJ whole genome shotgun (WGS) entry which is preliminary data.</text>
</comment>
<reference evidence="7 8" key="1">
    <citation type="submission" date="2017-07" db="EMBL/GenBank/DDBJ databases">
        <title>Fictibacillus sp. nov. GDSW-R2A3 Genome sequencing and assembly.</title>
        <authorList>
            <person name="Mayilraj S."/>
        </authorList>
    </citation>
    <scope>NUCLEOTIDE SEQUENCE [LARGE SCALE GENOMIC DNA]</scope>
    <source>
        <strain evidence="7 8">GDSW-R2A3</strain>
    </source>
</reference>
<keyword evidence="4 5" id="KW-0472">Membrane</keyword>
<dbReference type="Proteomes" id="UP000215059">
    <property type="component" value="Unassembled WGS sequence"/>
</dbReference>
<dbReference type="PANTHER" id="PTHR39535">
    <property type="entry name" value="SPORULATION-DELAYING PROTEIN SDPB"/>
    <property type="match status" value="1"/>
</dbReference>
<organism evidence="7 8">
    <name type="scientific">Fictibacillus aquaticus</name>
    <dbReference type="NCBI Taxonomy" id="2021314"/>
    <lineage>
        <taxon>Bacteria</taxon>
        <taxon>Bacillati</taxon>
        <taxon>Bacillota</taxon>
        <taxon>Bacilli</taxon>
        <taxon>Bacillales</taxon>
        <taxon>Fictibacillaceae</taxon>
        <taxon>Fictibacillus</taxon>
    </lineage>
</organism>